<feature type="compositionally biased region" description="Basic and acidic residues" evidence="1">
    <location>
        <begin position="12"/>
        <end position="22"/>
    </location>
</feature>
<proteinExistence type="predicted"/>
<reference evidence="2" key="1">
    <citation type="submission" date="2023-11" db="EMBL/GenBank/DDBJ databases">
        <title>Genome assemblies of two species of porcelain crab, Petrolisthes cinctipes and Petrolisthes manimaculis (Anomura: Porcellanidae).</title>
        <authorList>
            <person name="Angst P."/>
        </authorList>
    </citation>
    <scope>NUCLEOTIDE SEQUENCE</scope>
    <source>
        <strain evidence="2">PB745_02</strain>
        <tissue evidence="2">Gill</tissue>
    </source>
</reference>
<evidence type="ECO:0000313" key="2">
    <source>
        <dbReference type="EMBL" id="KAK4288617.1"/>
    </source>
</evidence>
<keyword evidence="3" id="KW-1185">Reference proteome</keyword>
<name>A0AAE1TKH1_9EUCA</name>
<feature type="compositionally biased region" description="Basic and acidic residues" evidence="1">
    <location>
        <begin position="112"/>
        <end position="133"/>
    </location>
</feature>
<evidence type="ECO:0000313" key="3">
    <source>
        <dbReference type="Proteomes" id="UP001292094"/>
    </source>
</evidence>
<feature type="compositionally biased region" description="Low complexity" evidence="1">
    <location>
        <begin position="66"/>
        <end position="78"/>
    </location>
</feature>
<dbReference type="Proteomes" id="UP001292094">
    <property type="component" value="Unassembled WGS sequence"/>
</dbReference>
<feature type="compositionally biased region" description="Polar residues" evidence="1">
    <location>
        <begin position="137"/>
        <end position="146"/>
    </location>
</feature>
<feature type="compositionally biased region" description="Pro residues" evidence="1">
    <location>
        <begin position="54"/>
        <end position="65"/>
    </location>
</feature>
<accession>A0AAE1TKH1</accession>
<evidence type="ECO:0000256" key="1">
    <source>
        <dbReference type="SAM" id="MobiDB-lite"/>
    </source>
</evidence>
<dbReference type="EMBL" id="JAWZYT010006213">
    <property type="protein sequence ID" value="KAK4288617.1"/>
    <property type="molecule type" value="Genomic_DNA"/>
</dbReference>
<comment type="caution">
    <text evidence="2">The sequence shown here is derived from an EMBL/GenBank/DDBJ whole genome shotgun (WGS) entry which is preliminary data.</text>
</comment>
<protein>
    <submittedName>
        <fullName evidence="2">Uncharacterized protein</fullName>
    </submittedName>
</protein>
<dbReference type="AlphaFoldDB" id="A0AAE1TKH1"/>
<sequence length="233" mass="25175">MHQFGSTGIPASRRDTDTRSPLDDDDEEDLINPGSPNTFEDDISEDEVSLDARSPPPPPLPPSSQPPTSSSHSVSSPPRLHGPPTSLPLSLDPKILICRRSPSLISPSSKDTGGKEGEQRVSPGVKDETRDIPKTVLTETTPPSIPTSLQALAPALTIASLVSSHKRPASPSDHYVTPIRPIPERHVFGYSMQPLTKRPFTLSPIGPLTDRHFLSSAGAFQPIRLQPKQKEET</sequence>
<gene>
    <name evidence="2" type="ORF">Pmani_038361</name>
</gene>
<feature type="compositionally biased region" description="Acidic residues" evidence="1">
    <location>
        <begin position="39"/>
        <end position="49"/>
    </location>
</feature>
<feature type="region of interest" description="Disordered" evidence="1">
    <location>
        <begin position="1"/>
        <end position="146"/>
    </location>
</feature>
<organism evidence="2 3">
    <name type="scientific">Petrolisthes manimaculis</name>
    <dbReference type="NCBI Taxonomy" id="1843537"/>
    <lineage>
        <taxon>Eukaryota</taxon>
        <taxon>Metazoa</taxon>
        <taxon>Ecdysozoa</taxon>
        <taxon>Arthropoda</taxon>
        <taxon>Crustacea</taxon>
        <taxon>Multicrustacea</taxon>
        <taxon>Malacostraca</taxon>
        <taxon>Eumalacostraca</taxon>
        <taxon>Eucarida</taxon>
        <taxon>Decapoda</taxon>
        <taxon>Pleocyemata</taxon>
        <taxon>Anomura</taxon>
        <taxon>Galatheoidea</taxon>
        <taxon>Porcellanidae</taxon>
        <taxon>Petrolisthes</taxon>
    </lineage>
</organism>